<dbReference type="GO" id="GO:0016301">
    <property type="term" value="F:kinase activity"/>
    <property type="evidence" value="ECO:0007669"/>
    <property type="project" value="UniProtKB-KW"/>
</dbReference>
<keyword evidence="3" id="KW-1185">Reference proteome</keyword>
<name>A0A833R393_9POAL</name>
<sequence>MGACATKPKAVDGTAPEVAPAEQPAPAEVTREVEAVVVAAEESSQKVEETKEVTAVEVAEPKAETVTEEAQKGEEATSEVKELEKAVGVEEKPKTEETTQAS</sequence>
<proteinExistence type="predicted"/>
<comment type="caution">
    <text evidence="2">The sequence shown here is derived from an EMBL/GenBank/DDBJ whole genome shotgun (WGS) entry which is preliminary data.</text>
</comment>
<dbReference type="AlphaFoldDB" id="A0A833R393"/>
<feature type="compositionally biased region" description="Low complexity" evidence="1">
    <location>
        <begin position="15"/>
        <end position="28"/>
    </location>
</feature>
<feature type="compositionally biased region" description="Basic and acidic residues" evidence="1">
    <location>
        <begin position="43"/>
        <end position="102"/>
    </location>
</feature>
<keyword evidence="2" id="KW-0808">Transferase</keyword>
<dbReference type="EMBL" id="SWLB01000011">
    <property type="protein sequence ID" value="KAF3332267.1"/>
    <property type="molecule type" value="Genomic_DNA"/>
</dbReference>
<dbReference type="Proteomes" id="UP000623129">
    <property type="component" value="Unassembled WGS sequence"/>
</dbReference>
<organism evidence="2 3">
    <name type="scientific">Carex littledalei</name>
    <dbReference type="NCBI Taxonomy" id="544730"/>
    <lineage>
        <taxon>Eukaryota</taxon>
        <taxon>Viridiplantae</taxon>
        <taxon>Streptophyta</taxon>
        <taxon>Embryophyta</taxon>
        <taxon>Tracheophyta</taxon>
        <taxon>Spermatophyta</taxon>
        <taxon>Magnoliopsida</taxon>
        <taxon>Liliopsida</taxon>
        <taxon>Poales</taxon>
        <taxon>Cyperaceae</taxon>
        <taxon>Cyperoideae</taxon>
        <taxon>Cariceae</taxon>
        <taxon>Carex</taxon>
        <taxon>Carex subgen. Euthyceras</taxon>
    </lineage>
</organism>
<reference evidence="2" key="1">
    <citation type="submission" date="2020-01" db="EMBL/GenBank/DDBJ databases">
        <title>Genome sequence of Kobresia littledalei, the first chromosome-level genome in the family Cyperaceae.</title>
        <authorList>
            <person name="Qu G."/>
        </authorList>
    </citation>
    <scope>NUCLEOTIDE SEQUENCE</scope>
    <source>
        <strain evidence="2">C.B.Clarke</strain>
        <tissue evidence="2">Leaf</tissue>
    </source>
</reference>
<evidence type="ECO:0000313" key="2">
    <source>
        <dbReference type="EMBL" id="KAF3332267.1"/>
    </source>
</evidence>
<evidence type="ECO:0000256" key="1">
    <source>
        <dbReference type="SAM" id="MobiDB-lite"/>
    </source>
</evidence>
<feature type="region of interest" description="Disordered" evidence="1">
    <location>
        <begin position="1"/>
        <end position="29"/>
    </location>
</feature>
<evidence type="ECO:0000313" key="3">
    <source>
        <dbReference type="Proteomes" id="UP000623129"/>
    </source>
</evidence>
<accession>A0A833R393</accession>
<keyword evidence="2" id="KW-0418">Kinase</keyword>
<protein>
    <submittedName>
        <fullName evidence="2">Myristoylated alanine-rich C-kinase substrate-like protein</fullName>
    </submittedName>
</protein>
<feature type="region of interest" description="Disordered" evidence="1">
    <location>
        <begin position="42"/>
        <end position="102"/>
    </location>
</feature>
<gene>
    <name evidence="2" type="ORF">FCM35_KLT01844</name>
</gene>